<dbReference type="EMBL" id="CP031078">
    <property type="protein sequence ID" value="AYE99906.1"/>
    <property type="molecule type" value="Genomic_DNA"/>
</dbReference>
<reference evidence="8" key="5">
    <citation type="submission" date="2018-07" db="EMBL/GenBank/DDBJ databases">
        <title>Genome Structure of the Opportunistic Pathogen Paracoccus yeei (Alphaproteobacteria) and Identification of Putative Virulence Factors.</title>
        <authorList>
            <person name="Lasek R."/>
            <person name="Szuplewska M."/>
            <person name="Mitura M."/>
            <person name="Decewicz P."/>
            <person name="Chmielowska C."/>
            <person name="Pawlot A."/>
            <person name="Sentkowska D."/>
            <person name="Czarnecki J."/>
            <person name="Bartosik D."/>
        </authorList>
    </citation>
    <scope>NUCLEOTIDE SEQUENCE [LARGE SCALE GENOMIC DNA]</scope>
    <source>
        <strain evidence="8">CCUG 32053</strain>
    </source>
</reference>
<reference evidence="5 9" key="6">
    <citation type="submission" date="2019-09" db="EMBL/GenBank/DDBJ databases">
        <title>FDA dAtabase for Regulatory Grade micrObial Sequences (FDA-ARGOS): Supporting development and validation of Infectious Disease Dx tests.</title>
        <authorList>
            <person name="Sciortino C."/>
            <person name="Tallon L."/>
            <person name="Sadzewicz L."/>
            <person name="Vavikolanu K."/>
            <person name="Mehta A."/>
            <person name="Aluvathingal J."/>
            <person name="Nadendla S."/>
            <person name="Nandy P."/>
            <person name="Geyer C."/>
            <person name="Yan Y."/>
            <person name="Sichtig H."/>
        </authorList>
    </citation>
    <scope>NUCLEOTIDE SEQUENCE [LARGE SCALE GENOMIC DNA]</scope>
    <source>
        <strain evidence="5 9">FDAARGOS_643</strain>
    </source>
</reference>
<evidence type="ECO:0000313" key="8">
    <source>
        <dbReference type="Proteomes" id="UP000272010"/>
    </source>
</evidence>
<evidence type="ECO:0000313" key="3">
    <source>
        <dbReference type="EMBL" id="ATQ55719.1"/>
    </source>
</evidence>
<dbReference type="AlphaFoldDB" id="A0A1V0GTU0"/>
<evidence type="ECO:0000313" key="4">
    <source>
        <dbReference type="EMBL" id="AYE99906.1"/>
    </source>
</evidence>
<organism evidence="2 6">
    <name type="scientific">Paracoccus yeei</name>
    <dbReference type="NCBI Taxonomy" id="147645"/>
    <lineage>
        <taxon>Bacteria</taxon>
        <taxon>Pseudomonadati</taxon>
        <taxon>Pseudomonadota</taxon>
        <taxon>Alphaproteobacteria</taxon>
        <taxon>Rhodobacterales</taxon>
        <taxon>Paracoccaceae</taxon>
        <taxon>Paracoccus</taxon>
    </lineage>
</organism>
<keyword evidence="1 2" id="KW-0378">Hydrolase</keyword>
<dbReference type="GeneID" id="78897566"/>
<dbReference type="SFLD" id="SFLDS00003">
    <property type="entry name" value="Haloacid_Dehalogenase"/>
    <property type="match status" value="1"/>
</dbReference>
<accession>A0A1V0GTU0</accession>
<keyword evidence="6" id="KW-1185">Reference proteome</keyword>
<evidence type="ECO:0000313" key="5">
    <source>
        <dbReference type="EMBL" id="QEU07780.1"/>
    </source>
</evidence>
<evidence type="ECO:0000313" key="2">
    <source>
        <dbReference type="EMBL" id="ARC37099.1"/>
    </source>
</evidence>
<dbReference type="InterPro" id="IPR036412">
    <property type="entry name" value="HAD-like_sf"/>
</dbReference>
<dbReference type="eggNOG" id="COG1011">
    <property type="taxonomic scope" value="Bacteria"/>
</dbReference>
<dbReference type="SFLD" id="SFLDG01129">
    <property type="entry name" value="C1.5:_HAD__Beta-PGM__Phosphata"/>
    <property type="match status" value="1"/>
</dbReference>
<reference evidence="6" key="1">
    <citation type="submission" date="2017-03" db="EMBL/GenBank/DDBJ databases">
        <title>FDA dAtabase for Regulatory Grade micrObial Sequences (FDA-ARGOS): Supporting development and validation of Infectious Disease Dx tests.</title>
        <authorList>
            <person name="Minogue T."/>
            <person name="Wolcott M."/>
            <person name="Wasieloski L."/>
            <person name="Aguilar W."/>
            <person name="Moore D."/>
            <person name="Tallon L."/>
            <person name="Sadzewicz L."/>
            <person name="Sengamalay N."/>
            <person name="Ott S."/>
            <person name="Godinez A."/>
            <person name="Nagaraj S."/>
            <person name="Nadendla S."/>
            <person name="Geyer C."/>
            <person name="Sichtig H."/>
        </authorList>
    </citation>
    <scope>NUCLEOTIDE SEQUENCE [LARGE SCALE GENOMIC DNA]</scope>
    <source>
        <strain evidence="6">FDAARGOS_252</strain>
    </source>
</reference>
<dbReference type="PANTHER" id="PTHR43316">
    <property type="entry name" value="HYDROLASE, HALOACID DELAHOGENASE-RELATED"/>
    <property type="match status" value="1"/>
</dbReference>
<evidence type="ECO:0000313" key="7">
    <source>
        <dbReference type="Proteomes" id="UP000229314"/>
    </source>
</evidence>
<evidence type="ECO:0000256" key="1">
    <source>
        <dbReference type="ARBA" id="ARBA00022801"/>
    </source>
</evidence>
<dbReference type="KEGG" id="pye:A6J80_12605"/>
<dbReference type="EMBL" id="CP024422">
    <property type="protein sequence ID" value="ATQ55719.1"/>
    <property type="molecule type" value="Genomic_DNA"/>
</dbReference>
<dbReference type="EMBL" id="CP044081">
    <property type="protein sequence ID" value="QEU07780.1"/>
    <property type="molecule type" value="Genomic_DNA"/>
</dbReference>
<reference evidence="2" key="3">
    <citation type="submission" date="2017-12" db="EMBL/GenBank/DDBJ databases">
        <title>FDA dAtabase for Regulatory Grade micrObial Sequences (FDA-ARGOS): Supporting development and validation of Infectious Disease Dx tests.</title>
        <authorList>
            <person name="Campos J."/>
            <person name="Goldberg B."/>
            <person name="Tallon L."/>
            <person name="Sadzewicz L."/>
            <person name="Sengamalay N."/>
            <person name="Ott S."/>
            <person name="Godinez A."/>
            <person name="Nagaraj S."/>
            <person name="Vyas G."/>
            <person name="Aluvathingal J."/>
            <person name="Nadendla S."/>
            <person name="Geyer C."/>
            <person name="Nandy P."/>
            <person name="Hobson J."/>
            <person name="Sichtig H."/>
        </authorList>
    </citation>
    <scope>NUCLEOTIDE SEQUENCE</scope>
    <source>
        <strain evidence="2">FDAARGOS_252</strain>
    </source>
</reference>
<dbReference type="PANTHER" id="PTHR43316:SF3">
    <property type="entry name" value="HALOACID DEHALOGENASE, TYPE II (AFU_ORTHOLOGUE AFUA_2G07750)-RELATED"/>
    <property type="match status" value="1"/>
</dbReference>
<reference evidence="3 7" key="2">
    <citation type="submission" date="2017-10" db="EMBL/GenBank/DDBJ databases">
        <title>Complete genome sequence of Paracoccus yeei TT13 isolated from human skin.</title>
        <authorList>
            <person name="Lee K."/>
            <person name="Lim J.Y."/>
            <person name="Hwang I."/>
        </authorList>
    </citation>
    <scope>NUCLEOTIDE SEQUENCE [LARGE SCALE GENOMIC DNA]</scope>
    <source>
        <strain evidence="3 7">TT13</strain>
    </source>
</reference>
<dbReference type="Pfam" id="PF00702">
    <property type="entry name" value="Hydrolase"/>
    <property type="match status" value="1"/>
</dbReference>
<dbReference type="GO" id="GO:0016787">
    <property type="term" value="F:hydrolase activity"/>
    <property type="evidence" value="ECO:0007669"/>
    <property type="project" value="UniProtKB-KW"/>
</dbReference>
<dbReference type="STRING" id="147645.A6J80_12605"/>
<dbReference type="Gene3D" id="1.10.150.750">
    <property type="match status" value="1"/>
</dbReference>
<gene>
    <name evidence="2" type="ORF">A6J80_12605</name>
    <name evidence="5" type="ORF">FOB51_07070</name>
    <name evidence="4" type="ORF">PY32053_00208</name>
    <name evidence="3" type="ORF">PYTT13_07775</name>
</gene>
<dbReference type="Gene3D" id="3.40.50.1000">
    <property type="entry name" value="HAD superfamily/HAD-like"/>
    <property type="match status" value="1"/>
</dbReference>
<dbReference type="Proteomes" id="UP000324507">
    <property type="component" value="Chromosome"/>
</dbReference>
<evidence type="ECO:0000313" key="6">
    <source>
        <dbReference type="Proteomes" id="UP000191257"/>
    </source>
</evidence>
<dbReference type="InterPro" id="IPR006439">
    <property type="entry name" value="HAD-SF_hydro_IA"/>
</dbReference>
<dbReference type="Proteomes" id="UP000229314">
    <property type="component" value="Chromosome"/>
</dbReference>
<dbReference type="Proteomes" id="UP000191257">
    <property type="component" value="Chromosome"/>
</dbReference>
<dbReference type="InterPro" id="IPR023214">
    <property type="entry name" value="HAD_sf"/>
</dbReference>
<protein>
    <submittedName>
        <fullName evidence="2">HAD family hydrolase</fullName>
    </submittedName>
    <submittedName>
        <fullName evidence="5">HAD-IA family hydrolase</fullName>
    </submittedName>
    <submittedName>
        <fullName evidence="4">Haloacid dehalogenase</fullName>
    </submittedName>
</protein>
<reference evidence="4" key="4">
    <citation type="journal article" date="2018" name="Front. Microbiol.">
        <title>Genome Structure of the Opportunistic Pathogen Paracoccus yeei (Alphaproteobacteria) and Identification of Putative Virulence Factors.</title>
        <authorList>
            <person name="Lasek R."/>
            <person name="Szuplewska M."/>
            <person name="Mitura M."/>
            <person name="Decewicz P."/>
            <person name="Chmielowska C."/>
            <person name="Pawlot A."/>
            <person name="Sentkowska D."/>
            <person name="Czarnecki J."/>
            <person name="Bartosik D."/>
        </authorList>
    </citation>
    <scope>NUCLEOTIDE SEQUENCE</scope>
    <source>
        <strain evidence="4">CCUG 32053</strain>
    </source>
</reference>
<dbReference type="Proteomes" id="UP000272010">
    <property type="component" value="Chromosome"/>
</dbReference>
<evidence type="ECO:0000313" key="9">
    <source>
        <dbReference type="Proteomes" id="UP000324507"/>
    </source>
</evidence>
<dbReference type="InterPro" id="IPR051540">
    <property type="entry name" value="S-2-haloacid_dehalogenase"/>
</dbReference>
<dbReference type="EMBL" id="CP020442">
    <property type="protein sequence ID" value="ARC37099.1"/>
    <property type="molecule type" value="Genomic_DNA"/>
</dbReference>
<dbReference type="OrthoDB" id="9785638at2"/>
<dbReference type="RefSeq" id="WP_028719890.1">
    <property type="nucleotide sequence ID" value="NZ_CAJGAB010000017.1"/>
</dbReference>
<dbReference type="NCBIfam" id="TIGR01493">
    <property type="entry name" value="HAD-SF-IA-v2"/>
    <property type="match status" value="1"/>
</dbReference>
<proteinExistence type="predicted"/>
<name>A0A1V0GTU0_9RHOB</name>
<dbReference type="SUPFAM" id="SSF56784">
    <property type="entry name" value="HAD-like"/>
    <property type="match status" value="1"/>
</dbReference>
<sequence length="238" mass="26839">MALTDRKILTFDVVGTLVDFEAGVINFFRPIFDKAGVEIEDARILTEFADAEDEQHHLTPGIPFTWMLPEVYRTIATKYGLPIDDDHLDGLRRSMTDWPAFPDAVEGMKALRKRFRLVALTNADNWAYEQFSATLDHPFDDKVTAEDVEVCKPDPQVFSYVRGRNSHLGFRLKDYLHVAQSQFHDIRVAKKLGIQVAWIERRKGLEGYGGSPAVADAAVPDYHFASIAELVEAVEAGK</sequence>